<evidence type="ECO:0000256" key="6">
    <source>
        <dbReference type="SAM" id="MobiDB-lite"/>
    </source>
</evidence>
<comment type="subcellular location">
    <subcellularLocation>
        <location evidence="2">Peroxisome membrane</location>
        <topology evidence="2">Peripheral membrane protein</topology>
    </subcellularLocation>
</comment>
<dbReference type="EMBL" id="ML986535">
    <property type="protein sequence ID" value="KAF2271686.1"/>
    <property type="molecule type" value="Genomic_DNA"/>
</dbReference>
<name>A0A6A6J7T4_WESOR</name>
<dbReference type="GO" id="GO:0045033">
    <property type="term" value="P:peroxisome inheritance"/>
    <property type="evidence" value="ECO:0007669"/>
    <property type="project" value="InterPro"/>
</dbReference>
<dbReference type="GO" id="GO:0005780">
    <property type="term" value="C:extrinsic component of intraperoxisomal membrane"/>
    <property type="evidence" value="ECO:0007669"/>
    <property type="project" value="InterPro"/>
</dbReference>
<reference evidence="7" key="1">
    <citation type="journal article" date="2020" name="Stud. Mycol.">
        <title>101 Dothideomycetes genomes: a test case for predicting lifestyles and emergence of pathogens.</title>
        <authorList>
            <person name="Haridas S."/>
            <person name="Albert R."/>
            <person name="Binder M."/>
            <person name="Bloem J."/>
            <person name="Labutti K."/>
            <person name="Salamov A."/>
            <person name="Andreopoulos B."/>
            <person name="Baker S."/>
            <person name="Barry K."/>
            <person name="Bills G."/>
            <person name="Bluhm B."/>
            <person name="Cannon C."/>
            <person name="Castanera R."/>
            <person name="Culley D."/>
            <person name="Daum C."/>
            <person name="Ezra D."/>
            <person name="Gonzalez J."/>
            <person name="Henrissat B."/>
            <person name="Kuo A."/>
            <person name="Liang C."/>
            <person name="Lipzen A."/>
            <person name="Lutzoni F."/>
            <person name="Magnuson J."/>
            <person name="Mondo S."/>
            <person name="Nolan M."/>
            <person name="Ohm R."/>
            <person name="Pangilinan J."/>
            <person name="Park H.-J."/>
            <person name="Ramirez L."/>
            <person name="Alfaro M."/>
            <person name="Sun H."/>
            <person name="Tritt A."/>
            <person name="Yoshinaga Y."/>
            <person name="Zwiers L.-H."/>
            <person name="Turgeon B."/>
            <person name="Goodwin S."/>
            <person name="Spatafora J."/>
            <person name="Crous P."/>
            <person name="Grigoriev I."/>
        </authorList>
    </citation>
    <scope>NUCLEOTIDE SEQUENCE</scope>
    <source>
        <strain evidence="7">CBS 379.55</strain>
    </source>
</reference>
<feature type="region of interest" description="Disordered" evidence="6">
    <location>
        <begin position="274"/>
        <end position="308"/>
    </location>
</feature>
<evidence type="ECO:0000256" key="5">
    <source>
        <dbReference type="ARBA" id="ARBA00023136"/>
    </source>
</evidence>
<dbReference type="RefSeq" id="XP_033649225.1">
    <property type="nucleotide sequence ID" value="XM_033802853.1"/>
</dbReference>
<dbReference type="Proteomes" id="UP000800097">
    <property type="component" value="Unassembled WGS sequence"/>
</dbReference>
<organism evidence="7 8">
    <name type="scientific">Westerdykella ornata</name>
    <dbReference type="NCBI Taxonomy" id="318751"/>
    <lineage>
        <taxon>Eukaryota</taxon>
        <taxon>Fungi</taxon>
        <taxon>Dikarya</taxon>
        <taxon>Ascomycota</taxon>
        <taxon>Pezizomycotina</taxon>
        <taxon>Dothideomycetes</taxon>
        <taxon>Pleosporomycetidae</taxon>
        <taxon>Pleosporales</taxon>
        <taxon>Sporormiaceae</taxon>
        <taxon>Westerdykella</taxon>
    </lineage>
</organism>
<feature type="compositionally biased region" description="Polar residues" evidence="6">
    <location>
        <begin position="215"/>
        <end position="232"/>
    </location>
</feature>
<dbReference type="Pfam" id="PF12634">
    <property type="entry name" value="Inp1"/>
    <property type="match status" value="1"/>
</dbReference>
<dbReference type="GeneID" id="54556028"/>
<comment type="function">
    <text evidence="1">Required for peroxisome inheritance.</text>
</comment>
<feature type="region of interest" description="Disordered" evidence="6">
    <location>
        <begin position="1"/>
        <end position="40"/>
    </location>
</feature>
<proteinExistence type="inferred from homology"/>
<evidence type="ECO:0000256" key="3">
    <source>
        <dbReference type="ARBA" id="ARBA00010707"/>
    </source>
</evidence>
<feature type="compositionally biased region" description="Polar residues" evidence="6">
    <location>
        <begin position="299"/>
        <end position="308"/>
    </location>
</feature>
<feature type="region of interest" description="Disordered" evidence="6">
    <location>
        <begin position="358"/>
        <end position="384"/>
    </location>
</feature>
<feature type="compositionally biased region" description="Low complexity" evidence="6">
    <location>
        <begin position="1"/>
        <end position="11"/>
    </location>
</feature>
<dbReference type="InterPro" id="IPR024758">
    <property type="entry name" value="Inp1"/>
</dbReference>
<evidence type="ECO:0000256" key="2">
    <source>
        <dbReference type="ARBA" id="ARBA00004421"/>
    </source>
</evidence>
<dbReference type="OrthoDB" id="4097008at2759"/>
<evidence type="ECO:0000256" key="1">
    <source>
        <dbReference type="ARBA" id="ARBA00003594"/>
    </source>
</evidence>
<feature type="region of interest" description="Disordered" evidence="6">
    <location>
        <begin position="405"/>
        <end position="435"/>
    </location>
</feature>
<protein>
    <recommendedName>
        <fullName evidence="4">Inheritance of peroxisomes protein 1</fullName>
    </recommendedName>
</protein>
<dbReference type="AlphaFoldDB" id="A0A6A6J7T4"/>
<evidence type="ECO:0000256" key="4">
    <source>
        <dbReference type="ARBA" id="ARBA00021397"/>
    </source>
</evidence>
<evidence type="ECO:0000313" key="8">
    <source>
        <dbReference type="Proteomes" id="UP000800097"/>
    </source>
</evidence>
<sequence>MPPPASAAADPTSGSNLRRSFTLPARIAQRSQSSSPSTRSADGIETLFTCSFSKIVSFTASTQRQAAENLDASSSIPYRSSTERTLAVGPLRIYRVTSSNVSFLNSGNLLHTIFPRSQCWCVDGQSIFVLRIRQDSYYRIELPFDSEEDKQKVEEIKVVFAQVLQYEKTRCPFTSGSDDDRPERPITPPRPRSSRPAAKAKKWLFDKTWMPEDGSGSTTPLPEGSDSGTNATYEEEDGVSILSDRDESVTESPATPAASILPERVRLPSVRERAQQFQGSRSVTAPREYRASSLPRQAMSGSSPFVDTENVSLKEEDNLKDSVDTLSLLSSTDSFLTATQETPSPQYLDAEAELVNPWASDPLQQREPEEERGRERHRRGPSEVTVTRLSLEQVAAPASPTLIETTPSVVTPTTDAHPSSVPCTPPLINDSDEDSLELDISTPPDAIRMKRLTGASQKRAFSPMPNPHNIFKPPPNQAPSSHLTAALVRKTCELILGPPAHLVTLMLKIAARISEGAFGFKTYRIRHTTEKIPCSWESSGDEDEWEDDYGIPLRTLDHTTHKRRQFSTETD</sequence>
<comment type="similarity">
    <text evidence="3">Belongs to the INP1 family.</text>
</comment>
<feature type="compositionally biased region" description="Low complexity" evidence="6">
    <location>
        <begin position="24"/>
        <end position="40"/>
    </location>
</feature>
<accession>A0A6A6J7T4</accession>
<feature type="compositionally biased region" description="Basic and acidic residues" evidence="6">
    <location>
        <begin position="364"/>
        <end position="374"/>
    </location>
</feature>
<keyword evidence="5" id="KW-0472">Membrane</keyword>
<keyword evidence="8" id="KW-1185">Reference proteome</keyword>
<evidence type="ECO:0000313" key="7">
    <source>
        <dbReference type="EMBL" id="KAF2271686.1"/>
    </source>
</evidence>
<feature type="region of interest" description="Disordered" evidence="6">
    <location>
        <begin position="171"/>
        <end position="232"/>
    </location>
</feature>
<feature type="compositionally biased region" description="Polar residues" evidence="6">
    <location>
        <begin position="405"/>
        <end position="417"/>
    </location>
</feature>
<gene>
    <name evidence="7" type="ORF">EI97DRAFT_504826</name>
</gene>